<keyword evidence="3" id="KW-1185">Reference proteome</keyword>
<evidence type="ECO:0008006" key="4">
    <source>
        <dbReference type="Google" id="ProtNLM"/>
    </source>
</evidence>
<protein>
    <recommendedName>
        <fullName evidence="4">MARVEL domain-containing protein</fullName>
    </recommendedName>
</protein>
<accession>A0A3N4KRM3</accession>
<feature type="transmembrane region" description="Helical" evidence="1">
    <location>
        <begin position="128"/>
        <end position="151"/>
    </location>
</feature>
<evidence type="ECO:0000313" key="2">
    <source>
        <dbReference type="EMBL" id="RPB11011.1"/>
    </source>
</evidence>
<keyword evidence="1" id="KW-1133">Transmembrane helix</keyword>
<dbReference type="InParanoid" id="A0A3N4KRM3"/>
<name>A0A3N4KRM3_9PEZI</name>
<proteinExistence type="predicted"/>
<sequence>MLAGTIFFFLRILQIITLIPIWGILAWFVHQADERGLTAPDTVLCLFVVAILATAWALVTLFLFHRGRFTDLWVAVVDLCFFGVLIAGVVLLGRVAENTDCVGAWSNAGWGYWNVGVRVDRTCSMYKAAWGLGILNVLLFFFTAVMAGMIWRRGRDATVGERRGRYW</sequence>
<keyword evidence="1" id="KW-0472">Membrane</keyword>
<organism evidence="2 3">
    <name type="scientific">Morchella conica CCBAS932</name>
    <dbReference type="NCBI Taxonomy" id="1392247"/>
    <lineage>
        <taxon>Eukaryota</taxon>
        <taxon>Fungi</taxon>
        <taxon>Dikarya</taxon>
        <taxon>Ascomycota</taxon>
        <taxon>Pezizomycotina</taxon>
        <taxon>Pezizomycetes</taxon>
        <taxon>Pezizales</taxon>
        <taxon>Morchellaceae</taxon>
        <taxon>Morchella</taxon>
    </lineage>
</organism>
<feature type="transmembrane region" description="Helical" evidence="1">
    <location>
        <begin position="42"/>
        <end position="66"/>
    </location>
</feature>
<dbReference type="AlphaFoldDB" id="A0A3N4KRM3"/>
<dbReference type="Proteomes" id="UP000277580">
    <property type="component" value="Unassembled WGS sequence"/>
</dbReference>
<feature type="transmembrane region" description="Helical" evidence="1">
    <location>
        <begin position="6"/>
        <end position="30"/>
    </location>
</feature>
<evidence type="ECO:0000313" key="3">
    <source>
        <dbReference type="Proteomes" id="UP000277580"/>
    </source>
</evidence>
<reference evidence="2 3" key="1">
    <citation type="journal article" date="2018" name="Nat. Ecol. Evol.">
        <title>Pezizomycetes genomes reveal the molecular basis of ectomycorrhizal truffle lifestyle.</title>
        <authorList>
            <person name="Murat C."/>
            <person name="Payen T."/>
            <person name="Noel B."/>
            <person name="Kuo A."/>
            <person name="Morin E."/>
            <person name="Chen J."/>
            <person name="Kohler A."/>
            <person name="Krizsan K."/>
            <person name="Balestrini R."/>
            <person name="Da Silva C."/>
            <person name="Montanini B."/>
            <person name="Hainaut M."/>
            <person name="Levati E."/>
            <person name="Barry K.W."/>
            <person name="Belfiori B."/>
            <person name="Cichocki N."/>
            <person name="Clum A."/>
            <person name="Dockter R.B."/>
            <person name="Fauchery L."/>
            <person name="Guy J."/>
            <person name="Iotti M."/>
            <person name="Le Tacon F."/>
            <person name="Lindquist E.A."/>
            <person name="Lipzen A."/>
            <person name="Malagnac F."/>
            <person name="Mello A."/>
            <person name="Molinier V."/>
            <person name="Miyauchi S."/>
            <person name="Poulain J."/>
            <person name="Riccioni C."/>
            <person name="Rubini A."/>
            <person name="Sitrit Y."/>
            <person name="Splivallo R."/>
            <person name="Traeger S."/>
            <person name="Wang M."/>
            <person name="Zifcakova L."/>
            <person name="Wipf D."/>
            <person name="Zambonelli A."/>
            <person name="Paolocci F."/>
            <person name="Nowrousian M."/>
            <person name="Ottonello S."/>
            <person name="Baldrian P."/>
            <person name="Spatafora J.W."/>
            <person name="Henrissat B."/>
            <person name="Nagy L.G."/>
            <person name="Aury J.M."/>
            <person name="Wincker P."/>
            <person name="Grigoriev I.V."/>
            <person name="Bonfante P."/>
            <person name="Martin F.M."/>
        </authorList>
    </citation>
    <scope>NUCLEOTIDE SEQUENCE [LARGE SCALE GENOMIC DNA]</scope>
    <source>
        <strain evidence="2 3">CCBAS932</strain>
    </source>
</reference>
<keyword evidence="1" id="KW-0812">Transmembrane</keyword>
<gene>
    <name evidence="2" type="ORF">P167DRAFT_566116</name>
</gene>
<dbReference type="STRING" id="1392247.A0A3N4KRM3"/>
<dbReference type="EMBL" id="ML119138">
    <property type="protein sequence ID" value="RPB11011.1"/>
    <property type="molecule type" value="Genomic_DNA"/>
</dbReference>
<feature type="transmembrane region" description="Helical" evidence="1">
    <location>
        <begin position="72"/>
        <end position="92"/>
    </location>
</feature>
<evidence type="ECO:0000256" key="1">
    <source>
        <dbReference type="SAM" id="Phobius"/>
    </source>
</evidence>
<dbReference type="OrthoDB" id="4918558at2759"/>